<dbReference type="EMBL" id="BLQM01000167">
    <property type="protein sequence ID" value="GMH71599.1"/>
    <property type="molecule type" value="Genomic_DNA"/>
</dbReference>
<accession>A0A9W7E7U4</accession>
<dbReference type="SMART" id="SM00317">
    <property type="entry name" value="SET"/>
    <property type="match status" value="1"/>
</dbReference>
<evidence type="ECO:0000313" key="3">
    <source>
        <dbReference type="EMBL" id="GMH71599.1"/>
    </source>
</evidence>
<organism evidence="3 4">
    <name type="scientific">Triparma laevis f. inornata</name>
    <dbReference type="NCBI Taxonomy" id="1714386"/>
    <lineage>
        <taxon>Eukaryota</taxon>
        <taxon>Sar</taxon>
        <taxon>Stramenopiles</taxon>
        <taxon>Ochrophyta</taxon>
        <taxon>Bolidophyceae</taxon>
        <taxon>Parmales</taxon>
        <taxon>Triparmaceae</taxon>
        <taxon>Triparma</taxon>
    </lineage>
</organism>
<dbReference type="InterPro" id="IPR001214">
    <property type="entry name" value="SET_dom"/>
</dbReference>
<evidence type="ECO:0000256" key="1">
    <source>
        <dbReference type="SAM" id="MobiDB-lite"/>
    </source>
</evidence>
<feature type="compositionally biased region" description="Acidic residues" evidence="1">
    <location>
        <begin position="26"/>
        <end position="35"/>
    </location>
</feature>
<dbReference type="SUPFAM" id="SSF82199">
    <property type="entry name" value="SET domain"/>
    <property type="match status" value="1"/>
</dbReference>
<feature type="compositionally biased region" description="Low complexity" evidence="1">
    <location>
        <begin position="39"/>
        <end position="50"/>
    </location>
</feature>
<protein>
    <recommendedName>
        <fullName evidence="2">SET domain-containing protein</fullName>
    </recommendedName>
</protein>
<dbReference type="Gene3D" id="2.170.270.10">
    <property type="entry name" value="SET domain"/>
    <property type="match status" value="1"/>
</dbReference>
<dbReference type="InterPro" id="IPR046341">
    <property type="entry name" value="SET_dom_sf"/>
</dbReference>
<dbReference type="Pfam" id="PF00856">
    <property type="entry name" value="SET"/>
    <property type="match status" value="1"/>
</dbReference>
<dbReference type="AlphaFoldDB" id="A0A9W7E7U4"/>
<gene>
    <name evidence="3" type="ORF">TL16_g05699</name>
</gene>
<evidence type="ECO:0000313" key="4">
    <source>
        <dbReference type="Proteomes" id="UP001162640"/>
    </source>
</evidence>
<proteinExistence type="predicted"/>
<evidence type="ECO:0000259" key="2">
    <source>
        <dbReference type="PROSITE" id="PS50280"/>
    </source>
</evidence>
<dbReference type="PROSITE" id="PS50280">
    <property type="entry name" value="SET"/>
    <property type="match status" value="1"/>
</dbReference>
<feature type="domain" description="SET" evidence="2">
    <location>
        <begin position="192"/>
        <end position="348"/>
    </location>
</feature>
<sequence>MSKSVAARCSSRLKAQETRRKRGRDDEGDEDEEGGNEGSAAEESTTTTIQKSTATTTFTTSKTILKDEEDATCCVCMANEPGAKIRPCGHTVTHVSATYPPQMSSRLLLAFILLASLTLTRSFQRITVEPRFGRFGSQPQLRSALLASPLTDPNQIHLFHSILPQVLTSSLVYSSLTFYFDRPRGEMLIADDAVAKRPSKIPNAGLGLFATKHLPAGTNLGLYPGVLTPTNAYRNKKLQTHPNSVAYVWKLQNSPGSLSERGVLDPTDSSGDISDYCSGGSDTIPLSRFLFNTLFSGFKKSTILCRINEPTTPEEANVDSTEETEAGKVLFFLSSDVAAGEELYLYYGEYYDRSGYS</sequence>
<comment type="caution">
    <text evidence="3">The sequence shown here is derived from an EMBL/GenBank/DDBJ whole genome shotgun (WGS) entry which is preliminary data.</text>
</comment>
<name>A0A9W7E7U4_9STRA</name>
<feature type="region of interest" description="Disordered" evidence="1">
    <location>
        <begin position="1"/>
        <end position="50"/>
    </location>
</feature>
<dbReference type="Proteomes" id="UP001162640">
    <property type="component" value="Unassembled WGS sequence"/>
</dbReference>
<reference evidence="4" key="1">
    <citation type="journal article" date="2023" name="Commun. Biol.">
        <title>Genome analysis of Parmales, the sister group of diatoms, reveals the evolutionary specialization of diatoms from phago-mixotrophs to photoautotrophs.</title>
        <authorList>
            <person name="Ban H."/>
            <person name="Sato S."/>
            <person name="Yoshikawa S."/>
            <person name="Yamada K."/>
            <person name="Nakamura Y."/>
            <person name="Ichinomiya M."/>
            <person name="Sato N."/>
            <person name="Blanc-Mathieu R."/>
            <person name="Endo H."/>
            <person name="Kuwata A."/>
            <person name="Ogata H."/>
        </authorList>
    </citation>
    <scope>NUCLEOTIDE SEQUENCE [LARGE SCALE GENOMIC DNA]</scope>
</reference>